<keyword evidence="5" id="KW-1185">Reference proteome</keyword>
<sequence length="243" mass="27832">MILHFILQFSSSHVVLPRRFTTNRSIRLSYNSKYAPKTRTLLHFSLLRVHGFLPSITILNSYINQFHFTFFSHIPLILRLSVFHCQTLKWPIEFTHTTRPHRSIQLTLDPSTPASEKPAPPPGSYVVQIPKDQIFRVPPPENAGRYQQYTHKKNRRSSCCCCFCWLLGVIITLIVLLAIAAGIFYLVFKPESPNYTVERISIKGMNISTLSSTATISPEFDVAVRANNPNDKIGNLLREEKLH</sequence>
<keyword evidence="2 3" id="KW-0472">Membrane</keyword>
<evidence type="ECO:0000313" key="5">
    <source>
        <dbReference type="Proteomes" id="UP001163823"/>
    </source>
</evidence>
<evidence type="ECO:0000256" key="1">
    <source>
        <dbReference type="ARBA" id="ARBA00004370"/>
    </source>
</evidence>
<dbReference type="GO" id="GO:0005886">
    <property type="term" value="C:plasma membrane"/>
    <property type="evidence" value="ECO:0007669"/>
    <property type="project" value="TreeGrafter"/>
</dbReference>
<feature type="transmembrane region" description="Helical" evidence="3">
    <location>
        <begin position="165"/>
        <end position="188"/>
    </location>
</feature>
<evidence type="ECO:0000256" key="2">
    <source>
        <dbReference type="ARBA" id="ARBA00023136"/>
    </source>
</evidence>
<comment type="subcellular location">
    <subcellularLocation>
        <location evidence="1">Membrane</location>
    </subcellularLocation>
</comment>
<keyword evidence="3" id="KW-1133">Transmembrane helix</keyword>
<keyword evidence="3" id="KW-0812">Transmembrane</keyword>
<accession>A0AAD7PMP2</accession>
<name>A0AAD7PMP2_QUISA</name>
<dbReference type="GO" id="GO:0098542">
    <property type="term" value="P:defense response to other organism"/>
    <property type="evidence" value="ECO:0007669"/>
    <property type="project" value="InterPro"/>
</dbReference>
<dbReference type="PANTHER" id="PTHR31234">
    <property type="entry name" value="LATE EMBRYOGENESIS ABUNDANT (LEA) HYDROXYPROLINE-RICH GLYCOPROTEIN FAMILY"/>
    <property type="match status" value="1"/>
</dbReference>
<organism evidence="4 5">
    <name type="scientific">Quillaja saponaria</name>
    <name type="common">Soap bark tree</name>
    <dbReference type="NCBI Taxonomy" id="32244"/>
    <lineage>
        <taxon>Eukaryota</taxon>
        <taxon>Viridiplantae</taxon>
        <taxon>Streptophyta</taxon>
        <taxon>Embryophyta</taxon>
        <taxon>Tracheophyta</taxon>
        <taxon>Spermatophyta</taxon>
        <taxon>Magnoliopsida</taxon>
        <taxon>eudicotyledons</taxon>
        <taxon>Gunneridae</taxon>
        <taxon>Pentapetalae</taxon>
        <taxon>rosids</taxon>
        <taxon>fabids</taxon>
        <taxon>Fabales</taxon>
        <taxon>Quillajaceae</taxon>
        <taxon>Quillaja</taxon>
    </lineage>
</organism>
<protein>
    <submittedName>
        <fullName evidence="4">Late embryogenesis abundant hydroxyproline-rich glycoprotein</fullName>
    </submittedName>
</protein>
<dbReference type="Proteomes" id="UP001163823">
    <property type="component" value="Chromosome 8"/>
</dbReference>
<dbReference type="KEGG" id="qsa:O6P43_020865"/>
<proteinExistence type="predicted"/>
<comment type="caution">
    <text evidence="4">The sequence shown here is derived from an EMBL/GenBank/DDBJ whole genome shotgun (WGS) entry which is preliminary data.</text>
</comment>
<evidence type="ECO:0000256" key="3">
    <source>
        <dbReference type="SAM" id="Phobius"/>
    </source>
</evidence>
<evidence type="ECO:0000313" key="4">
    <source>
        <dbReference type="EMBL" id="KAJ7960419.1"/>
    </source>
</evidence>
<dbReference type="AlphaFoldDB" id="A0AAD7PMP2"/>
<dbReference type="InterPro" id="IPR044839">
    <property type="entry name" value="NDR1-like"/>
</dbReference>
<gene>
    <name evidence="4" type="ORF">O6P43_020865</name>
</gene>
<reference evidence="4" key="1">
    <citation type="journal article" date="2023" name="Science">
        <title>Elucidation of the pathway for biosynthesis of saponin adjuvants from the soapbark tree.</title>
        <authorList>
            <person name="Reed J."/>
            <person name="Orme A."/>
            <person name="El-Demerdash A."/>
            <person name="Owen C."/>
            <person name="Martin L.B.B."/>
            <person name="Misra R.C."/>
            <person name="Kikuchi S."/>
            <person name="Rejzek M."/>
            <person name="Martin A.C."/>
            <person name="Harkess A."/>
            <person name="Leebens-Mack J."/>
            <person name="Louveau T."/>
            <person name="Stephenson M.J."/>
            <person name="Osbourn A."/>
        </authorList>
    </citation>
    <scope>NUCLEOTIDE SEQUENCE</scope>
    <source>
        <strain evidence="4">S10</strain>
    </source>
</reference>
<dbReference type="PANTHER" id="PTHR31234:SF2">
    <property type="entry name" value="OS05G0199100 PROTEIN"/>
    <property type="match status" value="1"/>
</dbReference>
<dbReference type="EMBL" id="JARAOO010000008">
    <property type="protein sequence ID" value="KAJ7960419.1"/>
    <property type="molecule type" value="Genomic_DNA"/>
</dbReference>